<organism evidence="1 2">
    <name type="scientific">Aspergillus calidoustus</name>
    <dbReference type="NCBI Taxonomy" id="454130"/>
    <lineage>
        <taxon>Eukaryota</taxon>
        <taxon>Fungi</taxon>
        <taxon>Dikarya</taxon>
        <taxon>Ascomycota</taxon>
        <taxon>Pezizomycotina</taxon>
        <taxon>Eurotiomycetes</taxon>
        <taxon>Eurotiomycetidae</taxon>
        <taxon>Eurotiales</taxon>
        <taxon>Aspergillaceae</taxon>
        <taxon>Aspergillus</taxon>
        <taxon>Aspergillus subgen. Nidulantes</taxon>
    </lineage>
</organism>
<dbReference type="EMBL" id="CDMC01000005">
    <property type="protein sequence ID" value="CEL06344.1"/>
    <property type="molecule type" value="Genomic_DNA"/>
</dbReference>
<dbReference type="Proteomes" id="UP000054771">
    <property type="component" value="Unassembled WGS sequence"/>
</dbReference>
<reference evidence="2" key="1">
    <citation type="journal article" date="2016" name="Genome Announc.">
        <title>Draft genome sequences of fungus Aspergillus calidoustus.</title>
        <authorList>
            <person name="Horn F."/>
            <person name="Linde J."/>
            <person name="Mattern D.J."/>
            <person name="Walther G."/>
            <person name="Guthke R."/>
            <person name="Scherlach K."/>
            <person name="Martin K."/>
            <person name="Brakhage A.A."/>
            <person name="Petzke L."/>
            <person name="Valiante V."/>
        </authorList>
    </citation>
    <scope>NUCLEOTIDE SEQUENCE [LARGE SCALE GENOMIC DNA]</scope>
    <source>
        <strain evidence="2">SF006504</strain>
    </source>
</reference>
<protein>
    <submittedName>
        <fullName evidence="1">Uncharacterized protein</fullName>
    </submittedName>
</protein>
<dbReference type="OrthoDB" id="6105938at2759"/>
<evidence type="ECO:0000313" key="2">
    <source>
        <dbReference type="Proteomes" id="UP000054771"/>
    </source>
</evidence>
<sequence>MEAAFFSRFPGFQPNPSISATDDFSRLAHHMNWTAGSKRYRKELANFASIEFAHYYEVGDKLQSYRALVQELGIEGSFATINQCRKALAKVNVNLFDLIDSRRTGATVQKFPNQAALKKYTRETQKIFPKQAAKADGFLKDLLRRIM</sequence>
<proteinExistence type="predicted"/>
<dbReference type="OMA" id="YRTEWAR"/>
<accession>A0A0U5G7Q3</accession>
<keyword evidence="2" id="KW-1185">Reference proteome</keyword>
<dbReference type="PANTHER" id="PTHR38846">
    <property type="entry name" value="C3H1-TYPE DOMAIN-CONTAINING PROTEIN"/>
    <property type="match status" value="1"/>
</dbReference>
<dbReference type="PANTHER" id="PTHR38846:SF1">
    <property type="entry name" value="C3H1-TYPE DOMAIN-CONTAINING PROTEIN"/>
    <property type="match status" value="1"/>
</dbReference>
<gene>
    <name evidence="1" type="ORF">ASPCAL07450</name>
</gene>
<dbReference type="AlphaFoldDB" id="A0A0U5G7Q3"/>
<name>A0A0U5G7Q3_ASPCI</name>
<evidence type="ECO:0000313" key="1">
    <source>
        <dbReference type="EMBL" id="CEL06344.1"/>
    </source>
</evidence>